<gene>
    <name evidence="3" type="ORF">ALEPTO_LOCUS8382</name>
</gene>
<reference evidence="3" key="1">
    <citation type="submission" date="2021-06" db="EMBL/GenBank/DDBJ databases">
        <authorList>
            <person name="Kallberg Y."/>
            <person name="Tangrot J."/>
            <person name="Rosling A."/>
        </authorList>
    </citation>
    <scope>NUCLEOTIDE SEQUENCE</scope>
    <source>
        <strain evidence="3">FL130A</strain>
    </source>
</reference>
<dbReference type="AlphaFoldDB" id="A0A9N9CKJ2"/>
<keyword evidence="4" id="KW-1185">Reference proteome</keyword>
<dbReference type="Proteomes" id="UP000789508">
    <property type="component" value="Unassembled WGS sequence"/>
</dbReference>
<comment type="caution">
    <text evidence="3">The sequence shown here is derived from an EMBL/GenBank/DDBJ whole genome shotgun (WGS) entry which is preliminary data.</text>
</comment>
<dbReference type="Gene3D" id="1.10.30.10">
    <property type="entry name" value="High mobility group box domain"/>
    <property type="match status" value="1"/>
</dbReference>
<dbReference type="SMART" id="SM00398">
    <property type="entry name" value="HMG"/>
    <property type="match status" value="1"/>
</dbReference>
<dbReference type="OrthoDB" id="6247875at2759"/>
<dbReference type="InterPro" id="IPR009071">
    <property type="entry name" value="HMG_box_dom"/>
</dbReference>
<protein>
    <submittedName>
        <fullName evidence="3">6899_t:CDS:1</fullName>
    </submittedName>
</protein>
<feature type="domain" description="HMG box" evidence="2">
    <location>
        <begin position="45"/>
        <end position="119"/>
    </location>
</feature>
<dbReference type="InterPro" id="IPR036910">
    <property type="entry name" value="HMG_box_dom_sf"/>
</dbReference>
<keyword evidence="1" id="KW-0175">Coiled coil</keyword>
<evidence type="ECO:0000259" key="2">
    <source>
        <dbReference type="SMART" id="SM00398"/>
    </source>
</evidence>
<sequence>MNKVQTAQFKNEFETSNKNVLPRIELPFPPTITPEEIINIKDGKIPSKPPNSFLIYRRAFQKQINENGILLKLSIVSTLASEQWKKEPIEVKKAYKQLALQVSYALVEMRAMEVKAKKYAQELEHLSDQNAQKSINEKAQEVINDDMEIYSQQFPSSLSHENQYFTSSPISFEEFSFLDQEENLTFLNSEVTENGSSIFNNASHHNSPTENYYCINEDTQAALCELPIGFNNYSLGFENFTNYAQIQEIGSLNYSRKNNIEILDFSNNLNMNMNMTTFESNQHFFNASGLDNYQILEYCSNDDNLTTINESHVYNFNL</sequence>
<organism evidence="3 4">
    <name type="scientific">Ambispora leptoticha</name>
    <dbReference type="NCBI Taxonomy" id="144679"/>
    <lineage>
        <taxon>Eukaryota</taxon>
        <taxon>Fungi</taxon>
        <taxon>Fungi incertae sedis</taxon>
        <taxon>Mucoromycota</taxon>
        <taxon>Glomeromycotina</taxon>
        <taxon>Glomeromycetes</taxon>
        <taxon>Archaeosporales</taxon>
        <taxon>Ambisporaceae</taxon>
        <taxon>Ambispora</taxon>
    </lineage>
</organism>
<dbReference type="EMBL" id="CAJVPS010004673">
    <property type="protein sequence ID" value="CAG8606592.1"/>
    <property type="molecule type" value="Genomic_DNA"/>
</dbReference>
<dbReference type="SUPFAM" id="SSF47095">
    <property type="entry name" value="HMG-box"/>
    <property type="match status" value="1"/>
</dbReference>
<name>A0A9N9CKJ2_9GLOM</name>
<proteinExistence type="predicted"/>
<evidence type="ECO:0000313" key="4">
    <source>
        <dbReference type="Proteomes" id="UP000789508"/>
    </source>
</evidence>
<accession>A0A9N9CKJ2</accession>
<evidence type="ECO:0000256" key="1">
    <source>
        <dbReference type="SAM" id="Coils"/>
    </source>
</evidence>
<evidence type="ECO:0000313" key="3">
    <source>
        <dbReference type="EMBL" id="CAG8606592.1"/>
    </source>
</evidence>
<feature type="coiled-coil region" evidence="1">
    <location>
        <begin position="109"/>
        <end position="136"/>
    </location>
</feature>
<dbReference type="Pfam" id="PF00505">
    <property type="entry name" value="HMG_box"/>
    <property type="match status" value="1"/>
</dbReference>